<dbReference type="AlphaFoldDB" id="A0ABD4LLP2"/>
<organism evidence="1 2">
    <name type="scientific">Bacillus cereus</name>
    <dbReference type="NCBI Taxonomy" id="1396"/>
    <lineage>
        <taxon>Bacteria</taxon>
        <taxon>Bacillati</taxon>
        <taxon>Bacillota</taxon>
        <taxon>Bacilli</taxon>
        <taxon>Bacillales</taxon>
        <taxon>Bacillaceae</taxon>
        <taxon>Bacillus</taxon>
        <taxon>Bacillus cereus group</taxon>
    </lineage>
</organism>
<name>A0ABD4LLP2_BACCE</name>
<reference evidence="1 2" key="1">
    <citation type="submission" date="2020-12" db="EMBL/GenBank/DDBJ databases">
        <title>Genome assembly for a thermostable protease producing Bacillus cereus MAKP1 strain isolated from chicken gut.</title>
        <authorList>
            <person name="Malaviya A."/>
        </authorList>
    </citation>
    <scope>NUCLEOTIDE SEQUENCE [LARGE SCALE GENOMIC DNA]</scope>
    <source>
        <strain evidence="1 2">MAKP1</strain>
    </source>
</reference>
<evidence type="ECO:0000313" key="2">
    <source>
        <dbReference type="Proteomes" id="UP000613452"/>
    </source>
</evidence>
<comment type="caution">
    <text evidence="1">The sequence shown here is derived from an EMBL/GenBank/DDBJ whole genome shotgun (WGS) entry which is preliminary data.</text>
</comment>
<accession>A0ABD4LLP2</accession>
<sequence>MKKFIESITKALAKAQAKNPDRGVATLRYDVVKRAIERGDFEKIICAFHYTDDYVWDNVNNFGRGEVSKEALLQRFNVLTPSCWVQVKDIKGKKYYEVSVSFHSNLAYDVLVPVA</sequence>
<dbReference type="Proteomes" id="UP000613452">
    <property type="component" value="Unassembled WGS sequence"/>
</dbReference>
<dbReference type="RefSeq" id="WP_200152596.1">
    <property type="nucleotide sequence ID" value="NZ_JAEFBZ010000007.1"/>
</dbReference>
<gene>
    <name evidence="1" type="ORF">JCR31_28360</name>
</gene>
<protein>
    <submittedName>
        <fullName evidence="1">Uncharacterized protein</fullName>
    </submittedName>
</protein>
<proteinExistence type="predicted"/>
<evidence type="ECO:0000313" key="1">
    <source>
        <dbReference type="EMBL" id="MBK1611758.1"/>
    </source>
</evidence>
<dbReference type="EMBL" id="JAEFBZ010000007">
    <property type="protein sequence ID" value="MBK1611758.1"/>
    <property type="molecule type" value="Genomic_DNA"/>
</dbReference>